<gene>
    <name evidence="2" type="ORF">PGLA2088_LOCUS34745</name>
</gene>
<comment type="caution">
    <text evidence="2">The sequence shown here is derived from an EMBL/GenBank/DDBJ whole genome shotgun (WGS) entry which is preliminary data.</text>
</comment>
<evidence type="ECO:0000313" key="2">
    <source>
        <dbReference type="EMBL" id="CAE8707973.1"/>
    </source>
</evidence>
<accession>A0A813KNT6</accession>
<dbReference type="AlphaFoldDB" id="A0A813KNT6"/>
<protein>
    <submittedName>
        <fullName evidence="2">Uncharacterized protein</fullName>
    </submittedName>
</protein>
<evidence type="ECO:0000256" key="1">
    <source>
        <dbReference type="SAM" id="MobiDB-lite"/>
    </source>
</evidence>
<proteinExistence type="predicted"/>
<feature type="region of interest" description="Disordered" evidence="1">
    <location>
        <begin position="132"/>
        <end position="153"/>
    </location>
</feature>
<dbReference type="EMBL" id="CAJNNW010031544">
    <property type="protein sequence ID" value="CAE8707973.1"/>
    <property type="molecule type" value="Genomic_DNA"/>
</dbReference>
<name>A0A813KNT6_POLGL</name>
<evidence type="ECO:0000313" key="3">
    <source>
        <dbReference type="Proteomes" id="UP000626109"/>
    </source>
</evidence>
<organism evidence="2 3">
    <name type="scientific">Polarella glacialis</name>
    <name type="common">Dinoflagellate</name>
    <dbReference type="NCBI Taxonomy" id="89957"/>
    <lineage>
        <taxon>Eukaryota</taxon>
        <taxon>Sar</taxon>
        <taxon>Alveolata</taxon>
        <taxon>Dinophyceae</taxon>
        <taxon>Suessiales</taxon>
        <taxon>Suessiaceae</taxon>
        <taxon>Polarella</taxon>
    </lineage>
</organism>
<sequence length="153" mass="17013">MFTWFGCIVSCENLHACREPHAGLQKISSRTGNPWQAVRTGHFGVWSKDSKLLQAQRRLARGLELRVVESLDLPLGVEEHDNNNTNHSHNNHNNNKSNYDINNNNNNNTNNIIRILSVLTLVSLCADGGLGAPHARRKARQPHGECHASTAAH</sequence>
<reference evidence="2" key="1">
    <citation type="submission" date="2021-02" db="EMBL/GenBank/DDBJ databases">
        <authorList>
            <person name="Dougan E. K."/>
            <person name="Rhodes N."/>
            <person name="Thang M."/>
            <person name="Chan C."/>
        </authorList>
    </citation>
    <scope>NUCLEOTIDE SEQUENCE</scope>
</reference>
<dbReference type="Proteomes" id="UP000626109">
    <property type="component" value="Unassembled WGS sequence"/>
</dbReference>